<evidence type="ECO:0000256" key="10">
    <source>
        <dbReference type="ARBA" id="ARBA00029936"/>
    </source>
</evidence>
<dbReference type="InterPro" id="IPR002303">
    <property type="entry name" value="Valyl-tRNA_ligase"/>
</dbReference>
<dbReference type="Proteomes" id="UP000010469">
    <property type="component" value="Chromosome"/>
</dbReference>
<dbReference type="InParanoid" id="L0AC00"/>
<keyword evidence="14" id="KW-0175">Coiled coil</keyword>
<protein>
    <recommendedName>
        <fullName evidence="9">Valine--tRNA ligase</fullName>
        <ecNumber evidence="2">6.1.1.9</ecNumber>
    </recommendedName>
    <alternativeName>
        <fullName evidence="10">Valyl-tRNA synthetase</fullName>
    </alternativeName>
</protein>
<dbReference type="PANTHER" id="PTHR11946">
    <property type="entry name" value="VALYL-TRNA SYNTHETASES"/>
    <property type="match status" value="1"/>
</dbReference>
<dbReference type="GO" id="GO:0006438">
    <property type="term" value="P:valyl-tRNA aminoacylation"/>
    <property type="evidence" value="ECO:0007669"/>
    <property type="project" value="InterPro"/>
</dbReference>
<dbReference type="RefSeq" id="WP_015232856.1">
    <property type="nucleotide sequence ID" value="NC_019791.1"/>
</dbReference>
<evidence type="ECO:0000256" key="13">
    <source>
        <dbReference type="ARBA" id="ARBA00061452"/>
    </source>
</evidence>
<keyword evidence="3" id="KW-0963">Cytoplasm</keyword>
<dbReference type="OrthoDB" id="23906at2157"/>
<comment type="subcellular location">
    <subcellularLocation>
        <location evidence="1">Cytoplasm</location>
    </subcellularLocation>
</comment>
<dbReference type="PRINTS" id="PR00986">
    <property type="entry name" value="TRNASYNTHVAL"/>
</dbReference>
<dbReference type="GO" id="GO:0004832">
    <property type="term" value="F:valine-tRNA ligase activity"/>
    <property type="evidence" value="ECO:0007669"/>
    <property type="project" value="UniProtKB-EC"/>
</dbReference>
<evidence type="ECO:0000256" key="11">
    <source>
        <dbReference type="ARBA" id="ARBA00047552"/>
    </source>
</evidence>
<dbReference type="EMBL" id="CP003378">
    <property type="protein sequence ID" value="AFZ70959.1"/>
    <property type="molecule type" value="Genomic_DNA"/>
</dbReference>
<evidence type="ECO:0000256" key="8">
    <source>
        <dbReference type="ARBA" id="ARBA00023146"/>
    </source>
</evidence>
<evidence type="ECO:0000256" key="14">
    <source>
        <dbReference type="SAM" id="Coils"/>
    </source>
</evidence>
<evidence type="ECO:0000256" key="2">
    <source>
        <dbReference type="ARBA" id="ARBA00013169"/>
    </source>
</evidence>
<evidence type="ECO:0000313" key="17">
    <source>
        <dbReference type="EMBL" id="AFZ70959.1"/>
    </source>
</evidence>
<comment type="similarity">
    <text evidence="13">Belongs to the class-I aminoacyl-tRNA synthetase family. ValS type 2 subfamily.</text>
</comment>
<keyword evidence="4" id="KW-0436">Ligase</keyword>
<dbReference type="HOGENOM" id="CLU_001493_0_2_2"/>
<dbReference type="Gene3D" id="3.40.50.620">
    <property type="entry name" value="HUPs"/>
    <property type="match status" value="2"/>
</dbReference>
<dbReference type="FunCoup" id="L0AC00">
    <property type="interactions" value="157"/>
</dbReference>
<dbReference type="NCBIfam" id="NF009687">
    <property type="entry name" value="PRK13208.1"/>
    <property type="match status" value="1"/>
</dbReference>
<dbReference type="InterPro" id="IPR009080">
    <property type="entry name" value="tRNAsynth_Ia_anticodon-bd"/>
</dbReference>
<evidence type="ECO:0000313" key="18">
    <source>
        <dbReference type="Proteomes" id="UP000010469"/>
    </source>
</evidence>
<evidence type="ECO:0000256" key="3">
    <source>
        <dbReference type="ARBA" id="ARBA00022490"/>
    </source>
</evidence>
<evidence type="ECO:0000256" key="1">
    <source>
        <dbReference type="ARBA" id="ARBA00004496"/>
    </source>
</evidence>
<dbReference type="KEGG" id="clg:Calag_1242"/>
<feature type="domain" description="Methionyl/Valyl/Leucyl/Isoleucyl-tRNA synthetase anticodon-binding" evidence="16">
    <location>
        <begin position="622"/>
        <end position="769"/>
    </location>
</feature>
<dbReference type="EC" id="6.1.1.9" evidence="2"/>
<comment type="catalytic activity">
    <reaction evidence="11">
        <text>tRNA(Val) + L-valine + ATP = L-valyl-tRNA(Val) + AMP + diphosphate</text>
        <dbReference type="Rhea" id="RHEA:10704"/>
        <dbReference type="Rhea" id="RHEA-COMP:9672"/>
        <dbReference type="Rhea" id="RHEA-COMP:9708"/>
        <dbReference type="ChEBI" id="CHEBI:30616"/>
        <dbReference type="ChEBI" id="CHEBI:33019"/>
        <dbReference type="ChEBI" id="CHEBI:57762"/>
        <dbReference type="ChEBI" id="CHEBI:78442"/>
        <dbReference type="ChEBI" id="CHEBI:78537"/>
        <dbReference type="ChEBI" id="CHEBI:456215"/>
        <dbReference type="EC" id="6.1.1.9"/>
    </reaction>
</comment>
<keyword evidence="8 17" id="KW-0030">Aminoacyl-tRNA synthetase</keyword>
<dbReference type="InterPro" id="IPR002300">
    <property type="entry name" value="aa-tRNA-synth_Ia"/>
</dbReference>
<sequence>MEALKPKTNETKWDPSLELKIIEEWEKEKEEEEKEKEEENLDNKLLVIDTPPPYASGKWHVGGAAHYSQIDMISRYYKLKGFKVITPFYADRNGLPVEVQVEKAYNIKANEFASTPEGREKFLNLCKNFLDNAEKEIVNVWKRLGCSFDYWKEGTDSEKYRKMTQKTFTELYKKGLIYEDERPVRWCPRCGTTLAEAEIEYDEEEGYLYYINFKIKGEERYVTVATTRPELLASCAALIYNPKDERYKDLKGKKAISPLYENELEIFEHPSVDMSFGTGLMMVCSYGDENDVRLFKELNLKPKVLIGPIGTMLPNSGILSGLTVNKAREKIAEELDKKKLLVKKEKIRHSIPVCWRCKTPLQIINRREFFLKQLSFKDELKEIINKIDIRPEMHKKKLLDWIDSISMDWPISRDRFYGTEIPVWRCTNCNSILIPPEENKYYRPWKDEIPFDKCPVCNAPKEKIVGEKRVFDTWFDSSISVLYVTKWNENKEFFEKAIQNTLRPQGEDIIRSWLYYSLLRVYQLTKRPAFKYIRITGMGLDPKGRPMHKSLGNVIDPDPIISKYGADSFRFWAAISAKLGYDYRFDENKIITGRNFATKIWNLTRFISSFPYLEGEYRDTEKAFLALTQDYIEKIDKGYQTLDMFEPISLLYELIWDIFASNYVELVKNRAYNKENEFSKEEQISSWRGLHEMFKSSLIMLSPIMPFITYYSYKILYNKNINEENIPKPWFNEEEKQKLMKDALEIIEINKEIWAYKKSHNISLNKPIEGKIIIDESLSKYVKDLRSLHKTEFITSKEAKGEKIGKIYLVK</sequence>
<dbReference type="InterPro" id="IPR013155">
    <property type="entry name" value="M/V/L/I-tRNA-synth_anticd-bd"/>
</dbReference>
<keyword evidence="18" id="KW-1185">Reference proteome</keyword>
<evidence type="ECO:0000256" key="7">
    <source>
        <dbReference type="ARBA" id="ARBA00022917"/>
    </source>
</evidence>
<comment type="function">
    <text evidence="12">Catalyzes the attachment of valine to tRNA(Val). As ValRS can inadvertently accommodate and process structurally similar amino acids such as threonine, to avoid such errors, it has a 'posttransfer' editing activity that hydrolyzes mischarged Thr-tRNA(Val) in a tRNA-dependent manner.</text>
</comment>
<dbReference type="FunFam" id="3.40.50.620:FF:000192">
    <property type="entry name" value="Valine--tRNA ligase"/>
    <property type="match status" value="1"/>
</dbReference>
<dbReference type="Gene3D" id="1.10.730.10">
    <property type="entry name" value="Isoleucyl-tRNA Synthetase, Domain 1"/>
    <property type="match status" value="1"/>
</dbReference>
<dbReference type="PANTHER" id="PTHR11946:SF93">
    <property type="entry name" value="VALINE--TRNA LIGASE, CHLOROPLASTIC_MITOCHONDRIAL 2"/>
    <property type="match status" value="1"/>
</dbReference>
<dbReference type="Pfam" id="PF00133">
    <property type="entry name" value="tRNA-synt_1"/>
    <property type="match status" value="1"/>
</dbReference>
<evidence type="ECO:0000256" key="9">
    <source>
        <dbReference type="ARBA" id="ARBA00024407"/>
    </source>
</evidence>
<dbReference type="eggNOG" id="arCOG00808">
    <property type="taxonomic scope" value="Archaea"/>
</dbReference>
<proteinExistence type="inferred from homology"/>
<dbReference type="SUPFAM" id="SSF50677">
    <property type="entry name" value="ValRS/IleRS/LeuRS editing domain"/>
    <property type="match status" value="1"/>
</dbReference>
<dbReference type="GeneID" id="14212502"/>
<feature type="coiled-coil region" evidence="14">
    <location>
        <begin position="20"/>
        <end position="47"/>
    </location>
</feature>
<accession>L0AC00</accession>
<feature type="domain" description="Aminoacyl-tRNA synthetase class Ia" evidence="15">
    <location>
        <begin position="21"/>
        <end position="585"/>
    </location>
</feature>
<reference evidence="18" key="1">
    <citation type="submission" date="2012-03" db="EMBL/GenBank/DDBJ databases">
        <title>Complete genome of Caldisphaera lagunensis DSM 15908.</title>
        <authorList>
            <person name="Lucas S."/>
            <person name="Copeland A."/>
            <person name="Lapidus A."/>
            <person name="Glavina del Rio T."/>
            <person name="Dalin E."/>
            <person name="Tice H."/>
            <person name="Bruce D."/>
            <person name="Goodwin L."/>
            <person name="Pitluck S."/>
            <person name="Peters L."/>
            <person name="Mikhailova N."/>
            <person name="Teshima H."/>
            <person name="Kyrpides N."/>
            <person name="Mavromatis K."/>
            <person name="Ivanova N."/>
            <person name="Brettin T."/>
            <person name="Detter J.C."/>
            <person name="Han C."/>
            <person name="Larimer F."/>
            <person name="Land M."/>
            <person name="Hauser L."/>
            <person name="Markowitz V."/>
            <person name="Cheng J.-F."/>
            <person name="Hugenholtz P."/>
            <person name="Woyke T."/>
            <person name="Wu D."/>
            <person name="Spring S."/>
            <person name="Schroeder M."/>
            <person name="Brambilla E."/>
            <person name="Klenk H.-P."/>
            <person name="Eisen J.A."/>
        </authorList>
    </citation>
    <scope>NUCLEOTIDE SEQUENCE [LARGE SCALE GENOMIC DNA]</scope>
    <source>
        <strain evidence="18">DSM 15908 / JCM 11604 / IC-154</strain>
    </source>
</reference>
<dbReference type="GO" id="GO:0002161">
    <property type="term" value="F:aminoacyl-tRNA deacylase activity"/>
    <property type="evidence" value="ECO:0007669"/>
    <property type="project" value="InterPro"/>
</dbReference>
<dbReference type="Pfam" id="PF08264">
    <property type="entry name" value="Anticodon_1"/>
    <property type="match status" value="1"/>
</dbReference>
<dbReference type="GO" id="GO:0005524">
    <property type="term" value="F:ATP binding"/>
    <property type="evidence" value="ECO:0007669"/>
    <property type="project" value="UniProtKB-KW"/>
</dbReference>
<evidence type="ECO:0000259" key="15">
    <source>
        <dbReference type="Pfam" id="PF00133"/>
    </source>
</evidence>
<evidence type="ECO:0000256" key="5">
    <source>
        <dbReference type="ARBA" id="ARBA00022741"/>
    </source>
</evidence>
<gene>
    <name evidence="17" type="ordered locus">Calag_1242</name>
</gene>
<keyword evidence="6" id="KW-0067">ATP-binding</keyword>
<evidence type="ECO:0000256" key="6">
    <source>
        <dbReference type="ARBA" id="ARBA00022840"/>
    </source>
</evidence>
<keyword evidence="5" id="KW-0547">Nucleotide-binding</keyword>
<evidence type="ECO:0000256" key="12">
    <source>
        <dbReference type="ARBA" id="ARBA00055630"/>
    </source>
</evidence>
<dbReference type="AlphaFoldDB" id="L0AC00"/>
<evidence type="ECO:0000256" key="4">
    <source>
        <dbReference type="ARBA" id="ARBA00022598"/>
    </source>
</evidence>
<evidence type="ECO:0000259" key="16">
    <source>
        <dbReference type="Pfam" id="PF08264"/>
    </source>
</evidence>
<dbReference type="InterPro" id="IPR014729">
    <property type="entry name" value="Rossmann-like_a/b/a_fold"/>
</dbReference>
<dbReference type="SUPFAM" id="SSF52374">
    <property type="entry name" value="Nucleotidylyl transferase"/>
    <property type="match status" value="1"/>
</dbReference>
<dbReference type="GO" id="GO:0005829">
    <property type="term" value="C:cytosol"/>
    <property type="evidence" value="ECO:0007669"/>
    <property type="project" value="TreeGrafter"/>
</dbReference>
<name>L0AC00_CALLD</name>
<dbReference type="InterPro" id="IPR033705">
    <property type="entry name" value="Anticodon_Ia_Val"/>
</dbReference>
<dbReference type="SUPFAM" id="SSF47323">
    <property type="entry name" value="Anticodon-binding domain of a subclass of class I aminoacyl-tRNA synthetases"/>
    <property type="match status" value="1"/>
</dbReference>
<keyword evidence="7" id="KW-0648">Protein biosynthesis</keyword>
<dbReference type="STRING" id="1056495.Calag_1242"/>
<dbReference type="InterPro" id="IPR009008">
    <property type="entry name" value="Val/Leu/Ile-tRNA-synth_edit"/>
</dbReference>
<organism evidence="17 18">
    <name type="scientific">Caldisphaera lagunensis (strain DSM 15908 / JCM 11604 / ANMR 0165 / IC-154)</name>
    <dbReference type="NCBI Taxonomy" id="1056495"/>
    <lineage>
        <taxon>Archaea</taxon>
        <taxon>Thermoproteota</taxon>
        <taxon>Thermoprotei</taxon>
        <taxon>Acidilobales</taxon>
        <taxon>Caldisphaeraceae</taxon>
        <taxon>Caldisphaera</taxon>
    </lineage>
</organism>
<dbReference type="CDD" id="cd07962">
    <property type="entry name" value="Anticodon_Ia_Val"/>
    <property type="match status" value="1"/>
</dbReference>